<organism evidence="2">
    <name type="scientific">marine metagenome</name>
    <dbReference type="NCBI Taxonomy" id="408172"/>
    <lineage>
        <taxon>unclassified sequences</taxon>
        <taxon>metagenomes</taxon>
        <taxon>ecological metagenomes</taxon>
    </lineage>
</organism>
<sequence>MSEQLNLFQNANEQWKTDARSSKNRSYNFDTVSGEP</sequence>
<evidence type="ECO:0000313" key="2">
    <source>
        <dbReference type="EMBL" id="SVC57196.1"/>
    </source>
</evidence>
<reference evidence="2" key="1">
    <citation type="submission" date="2018-05" db="EMBL/GenBank/DDBJ databases">
        <authorList>
            <person name="Lanie J.A."/>
            <person name="Ng W.-L."/>
            <person name="Kazmierczak K.M."/>
            <person name="Andrzejewski T.M."/>
            <person name="Davidsen T.M."/>
            <person name="Wayne K.J."/>
            <person name="Tettelin H."/>
            <person name="Glass J.I."/>
            <person name="Rusch D."/>
            <person name="Podicherti R."/>
            <person name="Tsui H.-C.T."/>
            <person name="Winkler M.E."/>
        </authorList>
    </citation>
    <scope>NUCLEOTIDE SEQUENCE</scope>
</reference>
<dbReference type="AlphaFoldDB" id="A0A382N7Y9"/>
<dbReference type="EMBL" id="UINC01098571">
    <property type="protein sequence ID" value="SVC57196.1"/>
    <property type="molecule type" value="Genomic_DNA"/>
</dbReference>
<proteinExistence type="predicted"/>
<gene>
    <name evidence="2" type="ORF">METZ01_LOCUS310050</name>
</gene>
<evidence type="ECO:0000256" key="1">
    <source>
        <dbReference type="SAM" id="MobiDB-lite"/>
    </source>
</evidence>
<accession>A0A382N7Y9</accession>
<name>A0A382N7Y9_9ZZZZ</name>
<feature type="compositionally biased region" description="Polar residues" evidence="1">
    <location>
        <begin position="1"/>
        <end position="14"/>
    </location>
</feature>
<protein>
    <submittedName>
        <fullName evidence="2">Uncharacterized protein</fullName>
    </submittedName>
</protein>
<feature type="non-terminal residue" evidence="2">
    <location>
        <position position="36"/>
    </location>
</feature>
<feature type="compositionally biased region" description="Polar residues" evidence="1">
    <location>
        <begin position="24"/>
        <end position="36"/>
    </location>
</feature>
<feature type="region of interest" description="Disordered" evidence="1">
    <location>
        <begin position="1"/>
        <end position="36"/>
    </location>
</feature>